<evidence type="ECO:0000313" key="1">
    <source>
        <dbReference type="EMBL" id="PKB93001.1"/>
    </source>
</evidence>
<gene>
    <name evidence="1" type="ORF">RhiirA5_442663</name>
</gene>
<comment type="caution">
    <text evidence="1">The sequence shown here is derived from an EMBL/GenBank/DDBJ whole genome shotgun (WGS) entry which is preliminary data.</text>
</comment>
<reference evidence="1 2" key="1">
    <citation type="submission" date="2016-04" db="EMBL/GenBank/DDBJ databases">
        <title>Genome analyses suggest a sexual origin of heterokaryosis in a supposedly ancient asexual fungus.</title>
        <authorList>
            <person name="Ropars J."/>
            <person name="Sedzielewska K."/>
            <person name="Noel J."/>
            <person name="Charron P."/>
            <person name="Farinelli L."/>
            <person name="Marton T."/>
            <person name="Kruger M."/>
            <person name="Pelin A."/>
            <person name="Brachmann A."/>
            <person name="Corradi N."/>
        </authorList>
    </citation>
    <scope>NUCLEOTIDE SEQUENCE [LARGE SCALE GENOMIC DNA]</scope>
    <source>
        <strain evidence="1 2">A5</strain>
    </source>
</reference>
<feature type="non-terminal residue" evidence="1">
    <location>
        <position position="304"/>
    </location>
</feature>
<dbReference type="EMBL" id="LLXJ01009243">
    <property type="protein sequence ID" value="PKB93001.1"/>
    <property type="molecule type" value="Genomic_DNA"/>
</dbReference>
<dbReference type="AlphaFoldDB" id="A0A2N0NEI9"/>
<dbReference type="VEuPathDB" id="FungiDB:RhiirA1_475782"/>
<name>A0A2N0NEI9_9GLOM</name>
<evidence type="ECO:0000313" key="2">
    <source>
        <dbReference type="Proteomes" id="UP000232722"/>
    </source>
</evidence>
<dbReference type="Proteomes" id="UP000232722">
    <property type="component" value="Unassembled WGS sequence"/>
</dbReference>
<accession>A0A2N0NEI9</accession>
<organism evidence="1 2">
    <name type="scientific">Rhizophagus irregularis</name>
    <dbReference type="NCBI Taxonomy" id="588596"/>
    <lineage>
        <taxon>Eukaryota</taxon>
        <taxon>Fungi</taxon>
        <taxon>Fungi incertae sedis</taxon>
        <taxon>Mucoromycota</taxon>
        <taxon>Glomeromycotina</taxon>
        <taxon>Glomeromycetes</taxon>
        <taxon>Glomerales</taxon>
        <taxon>Glomeraceae</taxon>
        <taxon>Rhizophagus</taxon>
    </lineage>
</organism>
<proteinExistence type="predicted"/>
<protein>
    <submittedName>
        <fullName evidence="1">Uncharacterized protein</fullName>
    </submittedName>
</protein>
<sequence>MKNSLFENENDRRIKRYYLMIELKKIKSYINSKGKKTFWYNIIWILKEDNVNKEEEILMSASYEIHNENEFKILIRSIIIGLILINGNSEIILGINENIKKLIKEFIFNTSNRKKIDSDYYIELLYIEDFMRKNGINIIEEINEEEAIIMKDIKKRMEQILEKDLKEKKMRYKIEIIENALLINEYNLIWKKNIITGGFRNWRKKVSMALWKNEILNSNKLNDLFILNFKKEFDWRTTLEFISNRITFTKRQCSSEDTKERSYQIKNLLKDLPTYDTLCKRDVDTLENNKCIRCDENEIETWDH</sequence>
<reference evidence="1 2" key="2">
    <citation type="submission" date="2017-09" db="EMBL/GenBank/DDBJ databases">
        <title>Extensive intraspecific genome diversity in a model arbuscular mycorrhizal fungus.</title>
        <authorList>
            <person name="Chen E.C."/>
            <person name="Morin E."/>
            <person name="Beaudet D."/>
            <person name="Noel J."/>
            <person name="Ndikumana S."/>
            <person name="Charron P."/>
            <person name="St-Onge C."/>
            <person name="Giorgi J."/>
            <person name="Grigoriev I.V."/>
            <person name="Roux C."/>
            <person name="Martin F.M."/>
            <person name="Corradi N."/>
        </authorList>
    </citation>
    <scope>NUCLEOTIDE SEQUENCE [LARGE SCALE GENOMIC DNA]</scope>
    <source>
        <strain evidence="1 2">A5</strain>
    </source>
</reference>